<dbReference type="PRINTS" id="PR00046">
    <property type="entry name" value="SIGMA70FCT"/>
</dbReference>
<dbReference type="InterPro" id="IPR000943">
    <property type="entry name" value="RNA_pol_sigma70"/>
</dbReference>
<sequence>PEDTTQDADMKQSIVKWLFELNAKQREVLARRFGLLGYEAATLEDVGREIGLTRERVRQIQVEGLRRLREILQTQGLNIEALFRE</sequence>
<evidence type="ECO:0000313" key="2">
    <source>
        <dbReference type="EMBL" id="TGE17325.1"/>
    </source>
</evidence>
<dbReference type="FunFam" id="1.10.10.10:FF:000044">
    <property type="entry name" value="RNA polymerase sigma factor RpoS"/>
    <property type="match status" value="1"/>
</dbReference>
<dbReference type="Pfam" id="PF04545">
    <property type="entry name" value="Sigma70_r4"/>
    <property type="match status" value="1"/>
</dbReference>
<dbReference type="CDD" id="cd06171">
    <property type="entry name" value="Sigma70_r4"/>
    <property type="match status" value="1"/>
</dbReference>
<organism evidence="2 3">
    <name type="scientific">Salmonella enterica subsp. enterica serovar Poona</name>
    <dbReference type="NCBI Taxonomy" id="436295"/>
    <lineage>
        <taxon>Bacteria</taxon>
        <taxon>Pseudomonadati</taxon>
        <taxon>Pseudomonadota</taxon>
        <taxon>Gammaproteobacteria</taxon>
        <taxon>Enterobacterales</taxon>
        <taxon>Enterobacteriaceae</taxon>
        <taxon>Salmonella</taxon>
    </lineage>
</organism>
<dbReference type="SUPFAM" id="SSF88659">
    <property type="entry name" value="Sigma3 and sigma4 domains of RNA polymerase sigma factors"/>
    <property type="match status" value="1"/>
</dbReference>
<dbReference type="AlphaFoldDB" id="A0A4Z0PM78"/>
<reference evidence="2 3" key="1">
    <citation type="submission" date="2018-03" db="EMBL/GenBank/DDBJ databases">
        <title>Non-Typhoidal Salmonella genome sequencing and assembly.</title>
        <authorList>
            <person name="Matchawe C."/>
        </authorList>
    </citation>
    <scope>NUCLEOTIDE SEQUENCE [LARGE SCALE GENOMIC DNA]</scope>
    <source>
        <strain evidence="2 3">22sa</strain>
    </source>
</reference>
<dbReference type="InterPro" id="IPR007630">
    <property type="entry name" value="RNA_pol_sigma70_r4"/>
</dbReference>
<dbReference type="Proteomes" id="UP000298196">
    <property type="component" value="Unassembled WGS sequence"/>
</dbReference>
<feature type="non-terminal residue" evidence="2">
    <location>
        <position position="1"/>
    </location>
</feature>
<name>A0A4Z0PM78_SALET</name>
<dbReference type="InterPro" id="IPR013324">
    <property type="entry name" value="RNA_pol_sigma_r3/r4-like"/>
</dbReference>
<dbReference type="Gene3D" id="1.10.10.10">
    <property type="entry name" value="Winged helix-like DNA-binding domain superfamily/Winged helix DNA-binding domain"/>
    <property type="match status" value="1"/>
</dbReference>
<dbReference type="InterPro" id="IPR050239">
    <property type="entry name" value="Sigma-70_RNA_pol_init_factors"/>
</dbReference>
<dbReference type="GO" id="GO:0003700">
    <property type="term" value="F:DNA-binding transcription factor activity"/>
    <property type="evidence" value="ECO:0007669"/>
    <property type="project" value="InterPro"/>
</dbReference>
<evidence type="ECO:0000313" key="3">
    <source>
        <dbReference type="Proteomes" id="UP000298196"/>
    </source>
</evidence>
<proteinExistence type="predicted"/>
<evidence type="ECO:0000259" key="1">
    <source>
        <dbReference type="PROSITE" id="PS00716"/>
    </source>
</evidence>
<dbReference type="GO" id="GO:0006352">
    <property type="term" value="P:DNA-templated transcription initiation"/>
    <property type="evidence" value="ECO:0007669"/>
    <property type="project" value="InterPro"/>
</dbReference>
<dbReference type="PROSITE" id="PS00716">
    <property type="entry name" value="SIGMA70_2"/>
    <property type="match status" value="1"/>
</dbReference>
<keyword evidence="3" id="KW-1185">Reference proteome</keyword>
<feature type="domain" description="RNA polymerase sigma-70" evidence="1">
    <location>
        <begin position="42"/>
        <end position="68"/>
    </location>
</feature>
<dbReference type="InterPro" id="IPR036388">
    <property type="entry name" value="WH-like_DNA-bd_sf"/>
</dbReference>
<dbReference type="PANTHER" id="PTHR30603">
    <property type="entry name" value="RNA POLYMERASE SIGMA FACTOR RPO"/>
    <property type="match status" value="1"/>
</dbReference>
<dbReference type="EMBL" id="PYKI01000501">
    <property type="protein sequence ID" value="TGE17325.1"/>
    <property type="molecule type" value="Genomic_DNA"/>
</dbReference>
<gene>
    <name evidence="2" type="ORF">C9F07_04080</name>
</gene>
<protein>
    <recommendedName>
        <fullName evidence="1">RNA polymerase sigma-70 domain-containing protein</fullName>
    </recommendedName>
</protein>
<comment type="caution">
    <text evidence="2">The sequence shown here is derived from an EMBL/GenBank/DDBJ whole genome shotgun (WGS) entry which is preliminary data.</text>
</comment>
<accession>A0A4Z0PM78</accession>
<dbReference type="PANTHER" id="PTHR30603:SF67">
    <property type="entry name" value="RNA POLYMERASE SIGMA FACTOR RPOS"/>
    <property type="match status" value="1"/>
</dbReference>